<comment type="caution">
    <text evidence="2">The sequence shown here is derived from an EMBL/GenBank/DDBJ whole genome shotgun (WGS) entry which is preliminary data.</text>
</comment>
<protein>
    <submittedName>
        <fullName evidence="2">Uncharacterized protein</fullName>
    </submittedName>
</protein>
<evidence type="ECO:0000313" key="2">
    <source>
        <dbReference type="EMBL" id="KAI5391498.1"/>
    </source>
</evidence>
<reference evidence="2 3" key="1">
    <citation type="journal article" date="2022" name="Nat. Genet.">
        <title>Improved pea reference genome and pan-genome highlight genomic features and evolutionary characteristics.</title>
        <authorList>
            <person name="Yang T."/>
            <person name="Liu R."/>
            <person name="Luo Y."/>
            <person name="Hu S."/>
            <person name="Wang D."/>
            <person name="Wang C."/>
            <person name="Pandey M.K."/>
            <person name="Ge S."/>
            <person name="Xu Q."/>
            <person name="Li N."/>
            <person name="Li G."/>
            <person name="Huang Y."/>
            <person name="Saxena R.K."/>
            <person name="Ji Y."/>
            <person name="Li M."/>
            <person name="Yan X."/>
            <person name="He Y."/>
            <person name="Liu Y."/>
            <person name="Wang X."/>
            <person name="Xiang C."/>
            <person name="Varshney R.K."/>
            <person name="Ding H."/>
            <person name="Gao S."/>
            <person name="Zong X."/>
        </authorList>
    </citation>
    <scope>NUCLEOTIDE SEQUENCE [LARGE SCALE GENOMIC DNA]</scope>
    <source>
        <strain evidence="2 3">cv. Zhongwan 6</strain>
    </source>
</reference>
<evidence type="ECO:0000256" key="1">
    <source>
        <dbReference type="SAM" id="MobiDB-lite"/>
    </source>
</evidence>
<sequence length="235" mass="27233">MARHFDGRAMPRSLRPRPMEWRGSLFTGSSEGFSFCNTNLTMFKIHINSDFHHLKDRIEKKLQRYVEDIIYRQPLFNGDDNTVFYIMTPIETDEDVRSMFQCHVTLSQLPSIEIYVHLVDNLEEQPSQNEDVEEQPTHNENHGYPTQSVQSHDYGMSQVIDEEPTQNNEPFIPNEEVGENSEDDLEEVRFEDLFGVSHDDGNEDIFDTPTVALRAQPISLYNPPAHMQNISLDDA</sequence>
<dbReference type="EMBL" id="JAMSHJ010000007">
    <property type="protein sequence ID" value="KAI5391498.1"/>
    <property type="molecule type" value="Genomic_DNA"/>
</dbReference>
<organism evidence="2 3">
    <name type="scientific">Pisum sativum</name>
    <name type="common">Garden pea</name>
    <name type="synonym">Lathyrus oleraceus</name>
    <dbReference type="NCBI Taxonomy" id="3888"/>
    <lineage>
        <taxon>Eukaryota</taxon>
        <taxon>Viridiplantae</taxon>
        <taxon>Streptophyta</taxon>
        <taxon>Embryophyta</taxon>
        <taxon>Tracheophyta</taxon>
        <taxon>Spermatophyta</taxon>
        <taxon>Magnoliopsida</taxon>
        <taxon>eudicotyledons</taxon>
        <taxon>Gunneridae</taxon>
        <taxon>Pentapetalae</taxon>
        <taxon>rosids</taxon>
        <taxon>fabids</taxon>
        <taxon>Fabales</taxon>
        <taxon>Fabaceae</taxon>
        <taxon>Papilionoideae</taxon>
        <taxon>50 kb inversion clade</taxon>
        <taxon>NPAAA clade</taxon>
        <taxon>Hologalegina</taxon>
        <taxon>IRL clade</taxon>
        <taxon>Fabeae</taxon>
        <taxon>Lathyrus</taxon>
    </lineage>
</organism>
<dbReference type="Gramene" id="Psat07G0634800-T1">
    <property type="protein sequence ID" value="KAI5391498.1"/>
    <property type="gene ID" value="KIW84_076348"/>
</dbReference>
<accession>A0A9D4VW88</accession>
<proteinExistence type="predicted"/>
<evidence type="ECO:0000313" key="3">
    <source>
        <dbReference type="Proteomes" id="UP001058974"/>
    </source>
</evidence>
<name>A0A9D4VW88_PEA</name>
<dbReference type="Proteomes" id="UP001058974">
    <property type="component" value="Chromosome 7"/>
</dbReference>
<keyword evidence="3" id="KW-1185">Reference proteome</keyword>
<gene>
    <name evidence="2" type="ORF">KIW84_076348</name>
</gene>
<dbReference type="AlphaFoldDB" id="A0A9D4VW88"/>
<feature type="region of interest" description="Disordered" evidence="1">
    <location>
        <begin position="126"/>
        <end position="145"/>
    </location>
</feature>